<feature type="region of interest" description="Disordered" evidence="2">
    <location>
        <begin position="273"/>
        <end position="351"/>
    </location>
</feature>
<feature type="compositionally biased region" description="Low complexity" evidence="2">
    <location>
        <begin position="184"/>
        <end position="204"/>
    </location>
</feature>
<feature type="compositionally biased region" description="Low complexity" evidence="2">
    <location>
        <begin position="48"/>
        <end position="59"/>
    </location>
</feature>
<evidence type="ECO:0000313" key="4">
    <source>
        <dbReference type="EMBL" id="ODQ64822.1"/>
    </source>
</evidence>
<name>A0A1E3PIQ3_9ASCO</name>
<organism evidence="4 5">
    <name type="scientific">Nadsonia fulvescens var. elongata DSM 6958</name>
    <dbReference type="NCBI Taxonomy" id="857566"/>
    <lineage>
        <taxon>Eukaryota</taxon>
        <taxon>Fungi</taxon>
        <taxon>Dikarya</taxon>
        <taxon>Ascomycota</taxon>
        <taxon>Saccharomycotina</taxon>
        <taxon>Dipodascomycetes</taxon>
        <taxon>Dipodascales</taxon>
        <taxon>Dipodascales incertae sedis</taxon>
        <taxon>Nadsonia</taxon>
    </lineage>
</organism>
<dbReference type="AlphaFoldDB" id="A0A1E3PIQ3"/>
<evidence type="ECO:0000313" key="5">
    <source>
        <dbReference type="Proteomes" id="UP000095009"/>
    </source>
</evidence>
<feature type="region of interest" description="Disordered" evidence="2">
    <location>
        <begin position="388"/>
        <end position="422"/>
    </location>
</feature>
<dbReference type="InterPro" id="IPR025122">
    <property type="entry name" value="DUF4048"/>
</dbReference>
<gene>
    <name evidence="4" type="ORF">NADFUDRAFT_47389</name>
</gene>
<dbReference type="Pfam" id="PF13257">
    <property type="entry name" value="DUF4048"/>
    <property type="match status" value="1"/>
</dbReference>
<feature type="compositionally biased region" description="Polar residues" evidence="2">
    <location>
        <begin position="150"/>
        <end position="183"/>
    </location>
</feature>
<dbReference type="Proteomes" id="UP000095009">
    <property type="component" value="Unassembled WGS sequence"/>
</dbReference>
<feature type="compositionally biased region" description="Basic and acidic residues" evidence="2">
    <location>
        <begin position="536"/>
        <end position="546"/>
    </location>
</feature>
<feature type="region of interest" description="Disordered" evidence="2">
    <location>
        <begin position="492"/>
        <end position="594"/>
    </location>
</feature>
<accession>A0A1E3PIQ3</accession>
<keyword evidence="1" id="KW-0175">Coiled coil</keyword>
<proteinExistence type="predicted"/>
<evidence type="ECO:0000256" key="1">
    <source>
        <dbReference type="SAM" id="Coils"/>
    </source>
</evidence>
<dbReference type="OrthoDB" id="4097086at2759"/>
<sequence length="594" mass="63503">MENTDDFQPEKDIPLGNSTDSEDLDSSLIEESVPSLYKSSALSDRRTSTTSLTSPDSTPQSAKPKPLASANGPSPVLRKRLSTNFSALPIGLGHHQNRGSISISGLGVGLQSNGAIESQFHNVGALKDGAGSSGGYGSLGSSGPTRARRSLSQPFRSVSGSKILPQPNSSASIADSGTNSPAISTFSASSTSTNSSETSSRTLSPVRPTVARSSSANVLSQNNNIMDCLSELAVKERRVFEIKERISRLNEELAGAEHELKLYRDEVSAVLSSHAMPPNSSSNNLNNLNSKNNNDEASSELYSIKPKLETSTTFKPSGSGETGPQITTSSLYSLYPTSPERKPPTKHSRSASAVNKFGFMTPMAVLDSLQSKLNAKDIKEALLHPGMNTVTNSSGASNTNSARHSSSLSNTSTISTSSADGTMFEDIDEEVNEEEYDEAQLTDDAGNTSLIHSDDIINMGKRVAGELGSQFWGFVEDIRNVTVGEDIRDNSSRYGQMVNDTNNHNGQANRAHKRVGSQEHKATPLVSLYPTTATTDTKKGMPEGSRRWKPKSQPQQQAPVPTMEQAHNQDDRSNGDHSNSTSHLPIINFDSLGI</sequence>
<feature type="domain" description="DUF4048" evidence="3">
    <location>
        <begin position="396"/>
        <end position="554"/>
    </location>
</feature>
<dbReference type="EMBL" id="KV454411">
    <property type="protein sequence ID" value="ODQ64822.1"/>
    <property type="molecule type" value="Genomic_DNA"/>
</dbReference>
<feature type="region of interest" description="Disordered" evidence="2">
    <location>
        <begin position="1"/>
        <end position="76"/>
    </location>
</feature>
<evidence type="ECO:0000259" key="3">
    <source>
        <dbReference type="Pfam" id="PF13257"/>
    </source>
</evidence>
<feature type="region of interest" description="Disordered" evidence="2">
    <location>
        <begin position="135"/>
        <end position="209"/>
    </location>
</feature>
<protein>
    <recommendedName>
        <fullName evidence="3">DUF4048 domain-containing protein</fullName>
    </recommendedName>
</protein>
<keyword evidence="5" id="KW-1185">Reference proteome</keyword>
<feature type="compositionally biased region" description="Low complexity" evidence="2">
    <location>
        <begin position="327"/>
        <end position="338"/>
    </location>
</feature>
<feature type="compositionally biased region" description="Polar residues" evidence="2">
    <location>
        <begin position="492"/>
        <end position="508"/>
    </location>
</feature>
<feature type="compositionally biased region" description="Low complexity" evidence="2">
    <location>
        <begin position="279"/>
        <end position="292"/>
    </location>
</feature>
<feature type="coiled-coil region" evidence="1">
    <location>
        <begin position="232"/>
        <end position="266"/>
    </location>
</feature>
<evidence type="ECO:0000256" key="2">
    <source>
        <dbReference type="SAM" id="MobiDB-lite"/>
    </source>
</evidence>
<feature type="compositionally biased region" description="Low complexity" evidence="2">
    <location>
        <begin position="388"/>
        <end position="419"/>
    </location>
</feature>
<reference evidence="4 5" key="1">
    <citation type="journal article" date="2016" name="Proc. Natl. Acad. Sci. U.S.A.">
        <title>Comparative genomics of biotechnologically important yeasts.</title>
        <authorList>
            <person name="Riley R."/>
            <person name="Haridas S."/>
            <person name="Wolfe K.H."/>
            <person name="Lopes M.R."/>
            <person name="Hittinger C.T."/>
            <person name="Goeker M."/>
            <person name="Salamov A.A."/>
            <person name="Wisecaver J.H."/>
            <person name="Long T.M."/>
            <person name="Calvey C.H."/>
            <person name="Aerts A.L."/>
            <person name="Barry K.W."/>
            <person name="Choi C."/>
            <person name="Clum A."/>
            <person name="Coughlan A.Y."/>
            <person name="Deshpande S."/>
            <person name="Douglass A.P."/>
            <person name="Hanson S.J."/>
            <person name="Klenk H.-P."/>
            <person name="LaButti K.M."/>
            <person name="Lapidus A."/>
            <person name="Lindquist E.A."/>
            <person name="Lipzen A.M."/>
            <person name="Meier-Kolthoff J.P."/>
            <person name="Ohm R.A."/>
            <person name="Otillar R.P."/>
            <person name="Pangilinan J.L."/>
            <person name="Peng Y."/>
            <person name="Rokas A."/>
            <person name="Rosa C.A."/>
            <person name="Scheuner C."/>
            <person name="Sibirny A.A."/>
            <person name="Slot J.C."/>
            <person name="Stielow J.B."/>
            <person name="Sun H."/>
            <person name="Kurtzman C.P."/>
            <person name="Blackwell M."/>
            <person name="Grigoriev I.V."/>
            <person name="Jeffries T.W."/>
        </authorList>
    </citation>
    <scope>NUCLEOTIDE SEQUENCE [LARGE SCALE GENOMIC DNA]</scope>
    <source>
        <strain evidence="4 5">DSM 6958</strain>
    </source>
</reference>